<organism evidence="4">
    <name type="scientific">Candidatus Methanosuratincola petrocarbonis</name>
    <name type="common">ex Vanwonterghem et al. 2016</name>
    <dbReference type="NCBI Taxonomy" id="1867261"/>
    <lineage>
        <taxon>Archaea</taxon>
        <taxon>Thermoproteota</taxon>
        <taxon>Methanosuratincolia</taxon>
        <taxon>Candidatus Methanomethylicales</taxon>
        <taxon>Candidatus Methanomethylicaceae</taxon>
        <taxon>Candidatus Methanosuratincola (ex Vanwonterghem et al. 2016)</taxon>
    </lineage>
</organism>
<name>A0A7J3UZM0_9CREN</name>
<evidence type="ECO:0000259" key="3">
    <source>
        <dbReference type="Pfam" id="PF24856"/>
    </source>
</evidence>
<proteinExistence type="predicted"/>
<keyword evidence="2" id="KW-0119">Carbohydrate metabolism</keyword>
<dbReference type="PANTHER" id="PTHR36120">
    <property type="entry name" value="FUCOSE ISOMERASE"/>
    <property type="match status" value="1"/>
</dbReference>
<gene>
    <name evidence="4" type="ORF">ENL91_03525</name>
</gene>
<dbReference type="PANTHER" id="PTHR36120:SF1">
    <property type="entry name" value="L-FUCOSE ISOMERASE C-TERMINAL DOMAIN-CONTAINING PROTEIN"/>
    <property type="match status" value="1"/>
</dbReference>
<protein>
    <recommendedName>
        <fullName evidence="3">L-arabinose isomerase central domain-containing protein</fullName>
    </recommendedName>
</protein>
<accession>A0A7J3UZM0</accession>
<comment type="caution">
    <text evidence="4">The sequence shown here is derived from an EMBL/GenBank/DDBJ whole genome shotgun (WGS) entry which is preliminary data.</text>
</comment>
<dbReference type="GO" id="GO:0005996">
    <property type="term" value="P:monosaccharide metabolic process"/>
    <property type="evidence" value="ECO:0007669"/>
    <property type="project" value="InterPro"/>
</dbReference>
<reference evidence="4" key="1">
    <citation type="journal article" date="2020" name="mSystems">
        <title>Genome- and Community-Level Interaction Insights into Carbon Utilization and Element Cycling Functions of Hydrothermarchaeota in Hydrothermal Sediment.</title>
        <authorList>
            <person name="Zhou Z."/>
            <person name="Liu Y."/>
            <person name="Xu W."/>
            <person name="Pan J."/>
            <person name="Luo Z.H."/>
            <person name="Li M."/>
        </authorList>
    </citation>
    <scope>NUCLEOTIDE SEQUENCE [LARGE SCALE GENOMIC DNA]</scope>
    <source>
        <strain evidence="4">SpSt-1038</strain>
    </source>
</reference>
<dbReference type="Pfam" id="PF24856">
    <property type="entry name" value="AraA_central"/>
    <property type="match status" value="1"/>
</dbReference>
<evidence type="ECO:0000313" key="4">
    <source>
        <dbReference type="EMBL" id="HHI49222.1"/>
    </source>
</evidence>
<evidence type="ECO:0000256" key="1">
    <source>
        <dbReference type="ARBA" id="ARBA00023235"/>
    </source>
</evidence>
<dbReference type="SUPFAM" id="SSF50443">
    <property type="entry name" value="FucI/AraA C-terminal domain-like"/>
    <property type="match status" value="1"/>
</dbReference>
<feature type="domain" description="L-arabinose isomerase central" evidence="3">
    <location>
        <begin position="190"/>
        <end position="310"/>
    </location>
</feature>
<keyword evidence="1" id="KW-0413">Isomerase</keyword>
<evidence type="ECO:0000256" key="2">
    <source>
        <dbReference type="ARBA" id="ARBA00023277"/>
    </source>
</evidence>
<dbReference type="EMBL" id="DRVT01000045">
    <property type="protein sequence ID" value="HHI49222.1"/>
    <property type="molecule type" value="Genomic_DNA"/>
</dbReference>
<dbReference type="GO" id="GO:0005737">
    <property type="term" value="C:cytoplasm"/>
    <property type="evidence" value="ECO:0007669"/>
    <property type="project" value="InterPro"/>
</dbReference>
<dbReference type="InterPro" id="IPR055390">
    <property type="entry name" value="AraA_central"/>
</dbReference>
<sequence>MAKVKVGLVGVYAGNFDLEAAERGYQDSIRGLQKLAQELDFELVAIPKGLGDVESCIAARKELEAKGVDFLLLQLSAFAAGEIVAVFADMGVRLGLWGVPEPAETGMLRLNSLCGVNLYAAILGTYLSERKVKFKWFFGRPEDELFQNRFRPTVAALKAIKALDGAKFANIGGTPEGYYDVYWNDGRLRSKFNVIVRRHELSEVFAIADKLSDAEVSKVAKEIMEEVPSKDITEREFKKLARVYMAFERIIKDNEYTGVAIACWPQFQAAYGLAACTTLGRLNEKGYIAACEGDIPSAVSMAIMKYMGEGKPVLMDLSKFDTQDDSILFWHCGVGHPSWGEKCIQCPHSILKLPDETGKIKGAPAAYEMVFKPGLVTLMRLTDGGNRLLLVTGEVLKVQKPSVLGTRGWVGNLKLNGEEKISALEFTNTVLVNGFEHHFPLARGDLSEAILEFAAWLDIQPLAKVPYRNYLQVRAW</sequence>
<dbReference type="InterPro" id="IPR004216">
    <property type="entry name" value="Fuc/Ara_isomerase_C"/>
</dbReference>
<dbReference type="SUPFAM" id="SSF53743">
    <property type="entry name" value="FucI/AraA N-terminal and middle domains"/>
    <property type="match status" value="1"/>
</dbReference>
<dbReference type="AlphaFoldDB" id="A0A7J3UZM0"/>
<dbReference type="InterPro" id="IPR009015">
    <property type="entry name" value="Fucose_isomerase_N/cen_sf"/>
</dbReference>
<dbReference type="GO" id="GO:0016861">
    <property type="term" value="F:intramolecular oxidoreductase activity, interconverting aldoses and ketoses"/>
    <property type="evidence" value="ECO:0007669"/>
    <property type="project" value="InterPro"/>
</dbReference>